<dbReference type="InterPro" id="IPR039733">
    <property type="entry name" value="NTAQ1"/>
</dbReference>
<dbReference type="Gene3D" id="3.10.620.10">
    <property type="entry name" value="Protein N-terminal glutamine amidohydrolase, alpha beta roll"/>
    <property type="match status" value="1"/>
</dbReference>
<evidence type="ECO:0000256" key="3">
    <source>
        <dbReference type="ARBA" id="ARBA00012718"/>
    </source>
</evidence>
<dbReference type="Proteomes" id="UP001175228">
    <property type="component" value="Unassembled WGS sequence"/>
</dbReference>
<dbReference type="EMBL" id="JAUEPU010000004">
    <property type="protein sequence ID" value="KAK0503074.1"/>
    <property type="molecule type" value="Genomic_DNA"/>
</dbReference>
<accession>A0AA39QJZ1</accession>
<evidence type="ECO:0000313" key="11">
    <source>
        <dbReference type="Proteomes" id="UP001175228"/>
    </source>
</evidence>
<comment type="function">
    <text evidence="8">Mediates the side-chain deamidation of N-terminal glutamine residues to glutamate, an important step in N-end rule pathway of protein degradation. Conversion of the resulting N-terminal glutamine to glutamate renders the protein susceptible to arginylation, polyubiquitination and degradation as specified by the N-end rule. Does not act on substrates with internal or C-terminal glutamine and does not act on non-glutamine residues in any position.</text>
</comment>
<dbReference type="Pfam" id="PF09764">
    <property type="entry name" value="Nt_Gln_amidase"/>
    <property type="match status" value="1"/>
</dbReference>
<evidence type="ECO:0000256" key="2">
    <source>
        <dbReference type="ARBA" id="ARBA00011245"/>
    </source>
</evidence>
<evidence type="ECO:0000256" key="4">
    <source>
        <dbReference type="ARBA" id="ARBA00021247"/>
    </source>
</evidence>
<proteinExistence type="inferred from homology"/>
<comment type="subunit">
    <text evidence="2 8">Monomer.</text>
</comment>
<name>A0AA39QJZ1_9AGAR</name>
<dbReference type="GO" id="GO:0070773">
    <property type="term" value="F:protein-N-terminal glutamine amidohydrolase activity"/>
    <property type="evidence" value="ECO:0007669"/>
    <property type="project" value="UniProtKB-UniRule"/>
</dbReference>
<keyword evidence="5 8" id="KW-0378">Hydrolase</keyword>
<evidence type="ECO:0000313" key="10">
    <source>
        <dbReference type="EMBL" id="KAK0503074.1"/>
    </source>
</evidence>
<gene>
    <name evidence="10" type="ORF">EDD18DRAFT_618082</name>
</gene>
<evidence type="ECO:0000256" key="6">
    <source>
        <dbReference type="ARBA" id="ARBA00029677"/>
    </source>
</evidence>
<evidence type="ECO:0000256" key="5">
    <source>
        <dbReference type="ARBA" id="ARBA00022801"/>
    </source>
</evidence>
<sequence>MGDKIRVPVRRGEQTEERRWLSWATPEFQIQQHRHSTLPFVKVKKFNKSTRNDLASPAILPSLCFIPPTIQLASRKRAAEAICCFQTPPVMLPPHLPPDSPYTHCYCEENIYLLAQKFISDSGVNGDWNVYIVFISNDSKTVVLRNQKNAPHEDLPVCWDYHVVLLLRNVSIYPPSDTENCNWVYDFDTRLPVPVPLAGIRRSSNDSHRIPVTDRYKLEYLRQTFSDQLPENFQSLFRLVPGEVYLEYFASDRSHMVHGDGSLLSPPPLYPPIYGSKILGRGIRSNLMENFVCMTPSDDKFGNVYSLHNFERWARGQS</sequence>
<dbReference type="GO" id="GO:0008418">
    <property type="term" value="F:protein-N-terminal asparagine amidohydrolase activity"/>
    <property type="evidence" value="ECO:0007669"/>
    <property type="project" value="UniProtKB-UniRule"/>
</dbReference>
<comment type="catalytic activity">
    <reaction evidence="7 8">
        <text>N-terminal L-glutaminyl-[protein] + H2O = N-terminal L-glutamyl-[protein] + NH4(+)</text>
        <dbReference type="Rhea" id="RHEA:50680"/>
        <dbReference type="Rhea" id="RHEA-COMP:12668"/>
        <dbReference type="Rhea" id="RHEA-COMP:12777"/>
        <dbReference type="ChEBI" id="CHEBI:15377"/>
        <dbReference type="ChEBI" id="CHEBI:28938"/>
        <dbReference type="ChEBI" id="CHEBI:64721"/>
        <dbReference type="ChEBI" id="CHEBI:64722"/>
        <dbReference type="EC" id="3.5.1.122"/>
    </reaction>
</comment>
<evidence type="ECO:0000256" key="1">
    <source>
        <dbReference type="ARBA" id="ARBA00008985"/>
    </source>
</evidence>
<dbReference type="InterPro" id="IPR023128">
    <property type="entry name" value="Prot_N_Gln_amidohydro_ab_roll"/>
</dbReference>
<comment type="caution">
    <text evidence="10">The sequence shown here is derived from an EMBL/GenBank/DDBJ whole genome shotgun (WGS) entry which is preliminary data.</text>
</comment>
<organism evidence="10 11">
    <name type="scientific">Armillaria luteobubalina</name>
    <dbReference type="NCBI Taxonomy" id="153913"/>
    <lineage>
        <taxon>Eukaryota</taxon>
        <taxon>Fungi</taxon>
        <taxon>Dikarya</taxon>
        <taxon>Basidiomycota</taxon>
        <taxon>Agaricomycotina</taxon>
        <taxon>Agaricomycetes</taxon>
        <taxon>Agaricomycetidae</taxon>
        <taxon>Agaricales</taxon>
        <taxon>Marasmiineae</taxon>
        <taxon>Physalacriaceae</taxon>
        <taxon>Armillaria</taxon>
    </lineage>
</organism>
<dbReference type="GO" id="GO:0005634">
    <property type="term" value="C:nucleus"/>
    <property type="evidence" value="ECO:0007669"/>
    <property type="project" value="TreeGrafter"/>
</dbReference>
<dbReference type="GO" id="GO:0005829">
    <property type="term" value="C:cytosol"/>
    <property type="evidence" value="ECO:0007669"/>
    <property type="project" value="TreeGrafter"/>
</dbReference>
<dbReference type="InterPro" id="IPR037132">
    <property type="entry name" value="N_Gln_amidohydro_ab_roll_sf"/>
</dbReference>
<comment type="similarity">
    <text evidence="1 8">Belongs to the NTAQ1 family.</text>
</comment>
<reference evidence="10" key="1">
    <citation type="submission" date="2023-06" db="EMBL/GenBank/DDBJ databases">
        <authorList>
            <consortium name="Lawrence Berkeley National Laboratory"/>
            <person name="Ahrendt S."/>
            <person name="Sahu N."/>
            <person name="Indic B."/>
            <person name="Wong-Bajracharya J."/>
            <person name="Merenyi Z."/>
            <person name="Ke H.-M."/>
            <person name="Monk M."/>
            <person name="Kocsube S."/>
            <person name="Drula E."/>
            <person name="Lipzen A."/>
            <person name="Balint B."/>
            <person name="Henrissat B."/>
            <person name="Andreopoulos B."/>
            <person name="Martin F.M."/>
            <person name="Harder C.B."/>
            <person name="Rigling D."/>
            <person name="Ford K.L."/>
            <person name="Foster G.D."/>
            <person name="Pangilinan J."/>
            <person name="Papanicolaou A."/>
            <person name="Barry K."/>
            <person name="LaButti K."/>
            <person name="Viragh M."/>
            <person name="Koriabine M."/>
            <person name="Yan M."/>
            <person name="Riley R."/>
            <person name="Champramary S."/>
            <person name="Plett K.L."/>
            <person name="Tsai I.J."/>
            <person name="Slot J."/>
            <person name="Sipos G."/>
            <person name="Plett J."/>
            <person name="Nagy L.G."/>
            <person name="Grigoriev I.V."/>
        </authorList>
    </citation>
    <scope>NUCLEOTIDE SEQUENCE</scope>
    <source>
        <strain evidence="10">HWK02</strain>
    </source>
</reference>
<evidence type="ECO:0000259" key="9">
    <source>
        <dbReference type="Pfam" id="PF09764"/>
    </source>
</evidence>
<dbReference type="PANTHER" id="PTHR13035">
    <property type="entry name" value="PROTEIN N-TERMINAL GLUTAMINE AMIDOHYDROLASE"/>
    <property type="match status" value="1"/>
</dbReference>
<dbReference type="AlphaFoldDB" id="A0AA39QJZ1"/>
<keyword evidence="11" id="KW-1185">Reference proteome</keyword>
<feature type="domain" description="Protein N-terminal glutamine amidohydrolase alpha beta roll" evidence="9">
    <location>
        <begin position="102"/>
        <end position="311"/>
    </location>
</feature>
<protein>
    <recommendedName>
        <fullName evidence="4 8">Protein N-terminal glutamine amidohydrolase</fullName>
        <ecNumber evidence="3 8">3.5.1.122</ecNumber>
    </recommendedName>
    <alternativeName>
        <fullName evidence="6 8">Protein NH2-terminal glutamine deamidase</fullName>
    </alternativeName>
</protein>
<evidence type="ECO:0000256" key="7">
    <source>
        <dbReference type="ARBA" id="ARBA00048768"/>
    </source>
</evidence>
<dbReference type="PANTHER" id="PTHR13035:SF0">
    <property type="entry name" value="PROTEIN N-TERMINAL GLUTAMINE AMIDOHYDROLASE"/>
    <property type="match status" value="1"/>
</dbReference>
<dbReference type="EC" id="3.5.1.122" evidence="3 8"/>
<evidence type="ECO:0000256" key="8">
    <source>
        <dbReference type="RuleBase" id="RU367082"/>
    </source>
</evidence>